<evidence type="ECO:0000313" key="2">
    <source>
        <dbReference type="EMBL" id="NKZ02371.1"/>
    </source>
</evidence>
<proteinExistence type="predicted"/>
<dbReference type="RefSeq" id="WP_067634159.1">
    <property type="nucleotide sequence ID" value="NZ_JAAXPI010000001.1"/>
</dbReference>
<accession>A0A846YQE3</accession>
<comment type="caution">
    <text evidence="2">The sequence shown here is derived from an EMBL/GenBank/DDBJ whole genome shotgun (WGS) entry which is preliminary data.</text>
</comment>
<evidence type="ECO:0000313" key="3">
    <source>
        <dbReference type="Proteomes" id="UP000579250"/>
    </source>
</evidence>
<dbReference type="Proteomes" id="UP000579250">
    <property type="component" value="Unassembled WGS sequence"/>
</dbReference>
<evidence type="ECO:0000256" key="1">
    <source>
        <dbReference type="SAM" id="SignalP"/>
    </source>
</evidence>
<protein>
    <recommendedName>
        <fullName evidence="4">Secreted protein</fullName>
    </recommendedName>
</protein>
<dbReference type="AlphaFoldDB" id="A0A846YQE3"/>
<gene>
    <name evidence="2" type="ORF">HGB48_01135</name>
</gene>
<keyword evidence="1" id="KW-0732">Signal</keyword>
<evidence type="ECO:0008006" key="4">
    <source>
        <dbReference type="Google" id="ProtNLM"/>
    </source>
</evidence>
<organism evidence="2 3">
    <name type="scientific">Actinomadura latina</name>
    <dbReference type="NCBI Taxonomy" id="163603"/>
    <lineage>
        <taxon>Bacteria</taxon>
        <taxon>Bacillati</taxon>
        <taxon>Actinomycetota</taxon>
        <taxon>Actinomycetes</taxon>
        <taxon>Streptosporangiales</taxon>
        <taxon>Thermomonosporaceae</taxon>
        <taxon>Actinomadura</taxon>
    </lineage>
</organism>
<reference evidence="2 3" key="1">
    <citation type="submission" date="2020-04" db="EMBL/GenBank/DDBJ databases">
        <title>MicrobeNet Type strains.</title>
        <authorList>
            <person name="Nicholson A.C."/>
        </authorList>
    </citation>
    <scope>NUCLEOTIDE SEQUENCE [LARGE SCALE GENOMIC DNA]</scope>
    <source>
        <strain evidence="2 3">ATCC BAA-277</strain>
    </source>
</reference>
<feature type="signal peptide" evidence="1">
    <location>
        <begin position="1"/>
        <end position="40"/>
    </location>
</feature>
<feature type="chain" id="PRO_5032813892" description="Secreted protein" evidence="1">
    <location>
        <begin position="41"/>
        <end position="417"/>
    </location>
</feature>
<name>A0A846YQE3_9ACTN</name>
<keyword evidence="3" id="KW-1185">Reference proteome</keyword>
<dbReference type="EMBL" id="JAAXPI010000001">
    <property type="protein sequence ID" value="NKZ02371.1"/>
    <property type="molecule type" value="Genomic_DNA"/>
</dbReference>
<sequence>MIISRRRTAVAGGLAAAAIVPGAALMSGAALTSGAPTVSAAPAAAHSTVWRPYQTPVREDASLTSVAATGRDNAWAAGFTVPDTVPESAGRSARAPQRAEMRESLSAEECWSADSFPSLMLRWDGRAWRNIAVPRLGRINSVSATRRNDAWAAADCGLSHWNGRTWAAAPYAAVPGAQQTAVGAVASSGPDNTWLVGDFSSGGRFGSFVQRWDGRRWTNIPLPALGMGDDFSLKTVDVRGPVDVWAVGVDYSGNDRHPERLILLHWNGRSWERLAEPASDQWTKRPASVRILASNDVWVTGWTKLRPDGDEPRHPLMLHWDGRAWGTAAFPDGQGELSGLTRWSGGLLAVGDTFSPASPSYGMYALRWNGERWTRDTVPAQGTGSLSSVAAVPGGGVWTVGAVGDDPHPRAFIARRE</sequence>